<dbReference type="PaxDb" id="39947-A0A0N7KNX0"/>
<dbReference type="AlphaFoldDB" id="A0A0N7KNX0"/>
<keyword evidence="2" id="KW-1185">Reference proteome</keyword>
<name>A0A0N7KNX0_ORYSJ</name>
<evidence type="ECO:0000313" key="1">
    <source>
        <dbReference type="EMBL" id="BAT02794.1"/>
    </source>
</evidence>
<dbReference type="InParanoid" id="A0A0N7KNX0"/>
<dbReference type="Proteomes" id="UP000059680">
    <property type="component" value="Chromosome 7"/>
</dbReference>
<dbReference type="EMBL" id="AP014963">
    <property type="protein sequence ID" value="BAT02794.1"/>
    <property type="molecule type" value="Genomic_DNA"/>
</dbReference>
<evidence type="ECO:0000313" key="2">
    <source>
        <dbReference type="Proteomes" id="UP000059680"/>
    </source>
</evidence>
<protein>
    <submittedName>
        <fullName evidence="1">Os07g0633450 protein</fullName>
    </submittedName>
</protein>
<dbReference type="Gramene" id="Os07t0633450-00">
    <property type="protein sequence ID" value="Os07t0633450-00"/>
    <property type="gene ID" value="Os07g0633450"/>
</dbReference>
<accession>A0A0N7KNX0</accession>
<reference evidence="2" key="1">
    <citation type="journal article" date="2005" name="Nature">
        <title>The map-based sequence of the rice genome.</title>
        <authorList>
            <consortium name="International rice genome sequencing project (IRGSP)"/>
            <person name="Matsumoto T."/>
            <person name="Wu J."/>
            <person name="Kanamori H."/>
            <person name="Katayose Y."/>
            <person name="Fujisawa M."/>
            <person name="Namiki N."/>
            <person name="Mizuno H."/>
            <person name="Yamamoto K."/>
            <person name="Antonio B.A."/>
            <person name="Baba T."/>
            <person name="Sakata K."/>
            <person name="Nagamura Y."/>
            <person name="Aoki H."/>
            <person name="Arikawa K."/>
            <person name="Arita K."/>
            <person name="Bito T."/>
            <person name="Chiden Y."/>
            <person name="Fujitsuka N."/>
            <person name="Fukunaka R."/>
            <person name="Hamada M."/>
            <person name="Harada C."/>
            <person name="Hayashi A."/>
            <person name="Hijishita S."/>
            <person name="Honda M."/>
            <person name="Hosokawa S."/>
            <person name="Ichikawa Y."/>
            <person name="Idonuma A."/>
            <person name="Iijima M."/>
            <person name="Ikeda M."/>
            <person name="Ikeno M."/>
            <person name="Ito K."/>
            <person name="Ito S."/>
            <person name="Ito T."/>
            <person name="Ito Y."/>
            <person name="Ito Y."/>
            <person name="Iwabuchi A."/>
            <person name="Kamiya K."/>
            <person name="Karasawa W."/>
            <person name="Kurita K."/>
            <person name="Katagiri S."/>
            <person name="Kikuta A."/>
            <person name="Kobayashi H."/>
            <person name="Kobayashi N."/>
            <person name="Machita K."/>
            <person name="Maehara T."/>
            <person name="Masukawa M."/>
            <person name="Mizubayashi T."/>
            <person name="Mukai Y."/>
            <person name="Nagasaki H."/>
            <person name="Nagata Y."/>
            <person name="Naito S."/>
            <person name="Nakashima M."/>
            <person name="Nakama Y."/>
            <person name="Nakamichi Y."/>
            <person name="Nakamura M."/>
            <person name="Meguro A."/>
            <person name="Negishi M."/>
            <person name="Ohta I."/>
            <person name="Ohta T."/>
            <person name="Okamoto M."/>
            <person name="Ono N."/>
            <person name="Saji S."/>
            <person name="Sakaguchi M."/>
            <person name="Sakai K."/>
            <person name="Shibata M."/>
            <person name="Shimokawa T."/>
            <person name="Song J."/>
            <person name="Takazaki Y."/>
            <person name="Terasawa K."/>
            <person name="Tsugane M."/>
            <person name="Tsuji K."/>
            <person name="Ueda S."/>
            <person name="Waki K."/>
            <person name="Yamagata H."/>
            <person name="Yamamoto M."/>
            <person name="Yamamoto S."/>
            <person name="Yamane H."/>
            <person name="Yoshiki S."/>
            <person name="Yoshihara R."/>
            <person name="Yukawa K."/>
            <person name="Zhong H."/>
            <person name="Yano M."/>
            <person name="Yuan Q."/>
            <person name="Ouyang S."/>
            <person name="Liu J."/>
            <person name="Jones K.M."/>
            <person name="Gansberger K."/>
            <person name="Moffat K."/>
            <person name="Hill J."/>
            <person name="Bera J."/>
            <person name="Fadrosh D."/>
            <person name="Jin S."/>
            <person name="Johri S."/>
            <person name="Kim M."/>
            <person name="Overton L."/>
            <person name="Reardon M."/>
            <person name="Tsitrin T."/>
            <person name="Vuong H."/>
            <person name="Weaver B."/>
            <person name="Ciecko A."/>
            <person name="Tallon L."/>
            <person name="Jackson J."/>
            <person name="Pai G."/>
            <person name="Aken S.V."/>
            <person name="Utterback T."/>
            <person name="Reidmuller S."/>
            <person name="Feldblyum T."/>
            <person name="Hsiao J."/>
            <person name="Zismann V."/>
            <person name="Iobst S."/>
            <person name="de Vazeille A.R."/>
            <person name="Buell C.R."/>
            <person name="Ying K."/>
            <person name="Li Y."/>
            <person name="Lu T."/>
            <person name="Huang Y."/>
            <person name="Zhao Q."/>
            <person name="Feng Q."/>
            <person name="Zhang L."/>
            <person name="Zhu J."/>
            <person name="Weng Q."/>
            <person name="Mu J."/>
            <person name="Lu Y."/>
            <person name="Fan D."/>
            <person name="Liu Y."/>
            <person name="Guan J."/>
            <person name="Zhang Y."/>
            <person name="Yu S."/>
            <person name="Liu X."/>
            <person name="Zhang Y."/>
            <person name="Hong G."/>
            <person name="Han B."/>
            <person name="Choisne N."/>
            <person name="Demange N."/>
            <person name="Orjeda G."/>
            <person name="Samain S."/>
            <person name="Cattolico L."/>
            <person name="Pelletier E."/>
            <person name="Couloux A."/>
            <person name="Segurens B."/>
            <person name="Wincker P."/>
            <person name="D'Hont A."/>
            <person name="Scarpelli C."/>
            <person name="Weissenbach J."/>
            <person name="Salanoubat M."/>
            <person name="Quetier F."/>
            <person name="Yu Y."/>
            <person name="Kim H.R."/>
            <person name="Rambo T."/>
            <person name="Currie J."/>
            <person name="Collura K."/>
            <person name="Luo M."/>
            <person name="Yang T."/>
            <person name="Ammiraju J.S.S."/>
            <person name="Engler F."/>
            <person name="Soderlund C."/>
            <person name="Wing R.A."/>
            <person name="Palmer L.E."/>
            <person name="de la Bastide M."/>
            <person name="Spiegel L."/>
            <person name="Nascimento L."/>
            <person name="Zutavern T."/>
            <person name="O'Shaughnessy A."/>
            <person name="Dike S."/>
            <person name="Dedhia N."/>
            <person name="Preston R."/>
            <person name="Balija V."/>
            <person name="McCombie W.R."/>
            <person name="Chow T."/>
            <person name="Chen H."/>
            <person name="Chung M."/>
            <person name="Chen C."/>
            <person name="Shaw J."/>
            <person name="Wu H."/>
            <person name="Hsiao K."/>
            <person name="Chao Y."/>
            <person name="Chu M."/>
            <person name="Cheng C."/>
            <person name="Hour A."/>
            <person name="Lee P."/>
            <person name="Lin S."/>
            <person name="Lin Y."/>
            <person name="Liou J."/>
            <person name="Liu S."/>
            <person name="Hsing Y."/>
            <person name="Raghuvanshi S."/>
            <person name="Mohanty A."/>
            <person name="Bharti A.K."/>
            <person name="Gaur A."/>
            <person name="Gupta V."/>
            <person name="Kumar D."/>
            <person name="Ravi V."/>
            <person name="Vij S."/>
            <person name="Kapur A."/>
            <person name="Khurana P."/>
            <person name="Khurana P."/>
            <person name="Khurana J.P."/>
            <person name="Tyagi A.K."/>
            <person name="Gaikwad K."/>
            <person name="Singh A."/>
            <person name="Dalal V."/>
            <person name="Srivastava S."/>
            <person name="Dixit A."/>
            <person name="Pal A.K."/>
            <person name="Ghazi I.A."/>
            <person name="Yadav M."/>
            <person name="Pandit A."/>
            <person name="Bhargava A."/>
            <person name="Sureshbabu K."/>
            <person name="Batra K."/>
            <person name="Sharma T.R."/>
            <person name="Mohapatra T."/>
            <person name="Singh N.K."/>
            <person name="Messing J."/>
            <person name="Nelson A.B."/>
            <person name="Fuks G."/>
            <person name="Kavchok S."/>
            <person name="Keizer G."/>
            <person name="Linton E."/>
            <person name="Llaca V."/>
            <person name="Song R."/>
            <person name="Tanyolac B."/>
            <person name="Young S."/>
            <person name="Ho-Il K."/>
            <person name="Hahn J.H."/>
            <person name="Sangsakoo G."/>
            <person name="Vanavichit A."/>
            <person name="de Mattos Luiz.A.T."/>
            <person name="Zimmer P.D."/>
            <person name="Malone G."/>
            <person name="Dellagostin O."/>
            <person name="de Oliveira A.C."/>
            <person name="Bevan M."/>
            <person name="Bancroft I."/>
            <person name="Minx P."/>
            <person name="Cordum H."/>
            <person name="Wilson R."/>
            <person name="Cheng Z."/>
            <person name="Jin W."/>
            <person name="Jiang J."/>
            <person name="Leong S.A."/>
            <person name="Iwama H."/>
            <person name="Gojobori T."/>
            <person name="Itoh T."/>
            <person name="Niimura Y."/>
            <person name="Fujii Y."/>
            <person name="Habara T."/>
            <person name="Sakai H."/>
            <person name="Sato Y."/>
            <person name="Wilson G."/>
            <person name="Kumar K."/>
            <person name="McCouch S."/>
            <person name="Juretic N."/>
            <person name="Hoen D."/>
            <person name="Wright S."/>
            <person name="Bruskiewich R."/>
            <person name="Bureau T."/>
            <person name="Miyao A."/>
            <person name="Hirochika H."/>
            <person name="Nishikawa T."/>
            <person name="Kadowaki K."/>
            <person name="Sugiura M."/>
            <person name="Burr B."/>
            <person name="Sasaki T."/>
        </authorList>
    </citation>
    <scope>NUCLEOTIDE SEQUENCE [LARGE SCALE GENOMIC DNA]</scope>
    <source>
        <strain evidence="2">cv. Nipponbare</strain>
    </source>
</reference>
<feature type="non-terminal residue" evidence="1">
    <location>
        <position position="142"/>
    </location>
</feature>
<sequence length="142" mass="15282">MCCDEISSVGVSVASGVWQLTVCSEEFISSSVLSAASAHRSEGILLSLLQNSSSSSVGLICNRIGSVKLQNAILKQLVASHFNVSGFSNQHTHAHLDISEVDIVVLEEALELLEVLLCRAVVPAVRPDCLSRTITRLHQHYV</sequence>
<organism evidence="1 2">
    <name type="scientific">Oryza sativa subsp. japonica</name>
    <name type="common">Rice</name>
    <dbReference type="NCBI Taxonomy" id="39947"/>
    <lineage>
        <taxon>Eukaryota</taxon>
        <taxon>Viridiplantae</taxon>
        <taxon>Streptophyta</taxon>
        <taxon>Embryophyta</taxon>
        <taxon>Tracheophyta</taxon>
        <taxon>Spermatophyta</taxon>
        <taxon>Magnoliopsida</taxon>
        <taxon>Liliopsida</taxon>
        <taxon>Poales</taxon>
        <taxon>Poaceae</taxon>
        <taxon>BOP clade</taxon>
        <taxon>Oryzoideae</taxon>
        <taxon>Oryzeae</taxon>
        <taxon>Oryzinae</taxon>
        <taxon>Oryza</taxon>
        <taxon>Oryza sativa</taxon>
    </lineage>
</organism>
<reference evidence="1 2" key="2">
    <citation type="journal article" date="2013" name="Plant Cell Physiol.">
        <title>Rice Annotation Project Database (RAP-DB): an integrative and interactive database for rice genomics.</title>
        <authorList>
            <person name="Sakai H."/>
            <person name="Lee S.S."/>
            <person name="Tanaka T."/>
            <person name="Numa H."/>
            <person name="Kim J."/>
            <person name="Kawahara Y."/>
            <person name="Wakimoto H."/>
            <person name="Yang C.C."/>
            <person name="Iwamoto M."/>
            <person name="Abe T."/>
            <person name="Yamada Y."/>
            <person name="Muto A."/>
            <person name="Inokuchi H."/>
            <person name="Ikemura T."/>
            <person name="Matsumoto T."/>
            <person name="Sasaki T."/>
            <person name="Itoh T."/>
        </authorList>
    </citation>
    <scope>NUCLEOTIDE SEQUENCE [LARGE SCALE GENOMIC DNA]</scope>
    <source>
        <strain evidence="2">cv. Nipponbare</strain>
    </source>
</reference>
<proteinExistence type="predicted"/>
<reference evidence="1 2" key="3">
    <citation type="journal article" date="2013" name="Rice">
        <title>Improvement of the Oryza sativa Nipponbare reference genome using next generation sequence and optical map data.</title>
        <authorList>
            <person name="Kawahara Y."/>
            <person name="de la Bastide M."/>
            <person name="Hamilton J.P."/>
            <person name="Kanamori H."/>
            <person name="McCombie W.R."/>
            <person name="Ouyang S."/>
            <person name="Schwartz D.C."/>
            <person name="Tanaka T."/>
            <person name="Wu J."/>
            <person name="Zhou S."/>
            <person name="Childs K.L."/>
            <person name="Davidson R.M."/>
            <person name="Lin H."/>
            <person name="Quesada-Ocampo L."/>
            <person name="Vaillancourt B."/>
            <person name="Sakai H."/>
            <person name="Lee S.S."/>
            <person name="Kim J."/>
            <person name="Numa H."/>
            <person name="Itoh T."/>
            <person name="Buell C.R."/>
            <person name="Matsumoto T."/>
        </authorList>
    </citation>
    <scope>NUCLEOTIDE SEQUENCE [LARGE SCALE GENOMIC DNA]</scope>
    <source>
        <strain evidence="2">cv. Nipponbare</strain>
    </source>
</reference>
<gene>
    <name evidence="1" type="ordered locus">Os07g0633450</name>
    <name evidence="1" type="ORF">OSNPB_070633450</name>
</gene>